<evidence type="ECO:0000313" key="1">
    <source>
        <dbReference type="EMBL" id="OZI63096.1"/>
    </source>
</evidence>
<evidence type="ECO:0008006" key="3">
    <source>
        <dbReference type="Google" id="ProtNLM"/>
    </source>
</evidence>
<dbReference type="AlphaFoldDB" id="A0A261UMI6"/>
<proteinExistence type="predicted"/>
<accession>A0A261UMI6</accession>
<dbReference type="RefSeq" id="WP_094844372.1">
    <property type="nucleotide sequence ID" value="NZ_NEVS01000004.1"/>
</dbReference>
<dbReference type="InterPro" id="IPR027417">
    <property type="entry name" value="P-loop_NTPase"/>
</dbReference>
<sequence length="418" mass="47527">MDSPPVFDSSACARALREFIELGQAGRIPCVMLRPRDTAGDGIFQGDFDFLIDEARFDEILRAVFSLCQAAGVSFVLRQSAPFKRQVELLDDSGRRVTIEMWPHAELRTRGERGRLSRAGVAYTAYERLDARGREELLAALFLLHLHHKGKDLRDALVRDRLAYFADRVGAVPGLRDAMNGLLAGTMEMDAAHQAATAFLRARGIPITSPTAIALKRLAWRARRVLHWPAGDTTAVIGPDGSGKTALMDGIESSPLGKRFRFRRFKRLFRKPLFYWGSEPRNVRDEKRLWLILPVAWAAFSLMQLFTGWRRPLILDRYFYDYFVRNVRLNSQGDFRRIAAYDLCTALAPRPRRLIVASCTPAIIHQRKQEMSQEAIAALYEMYLDQVRRSRVPSTLFCYTGARPELSGRQVLHFLGNP</sequence>
<organism evidence="1 2">
    <name type="scientific">Bordetella genomosp. 11</name>
    <dbReference type="NCBI Taxonomy" id="1416808"/>
    <lineage>
        <taxon>Bacteria</taxon>
        <taxon>Pseudomonadati</taxon>
        <taxon>Pseudomonadota</taxon>
        <taxon>Betaproteobacteria</taxon>
        <taxon>Burkholderiales</taxon>
        <taxon>Alcaligenaceae</taxon>
        <taxon>Bordetella</taxon>
    </lineage>
</organism>
<evidence type="ECO:0000313" key="2">
    <source>
        <dbReference type="Proteomes" id="UP000215767"/>
    </source>
</evidence>
<protein>
    <recommendedName>
        <fullName evidence="3">Thymidylate kinase-like domain-containing protein</fullName>
    </recommendedName>
</protein>
<reference evidence="2" key="1">
    <citation type="submission" date="2017-05" db="EMBL/GenBank/DDBJ databases">
        <title>Complete and WGS of Bordetella genogroups.</title>
        <authorList>
            <person name="Spilker T."/>
            <person name="Lipuma J."/>
        </authorList>
    </citation>
    <scope>NUCLEOTIDE SEQUENCE [LARGE SCALE GENOMIC DNA]</scope>
    <source>
        <strain evidence="2">AU8856</strain>
    </source>
</reference>
<dbReference type="SUPFAM" id="SSF52540">
    <property type="entry name" value="P-loop containing nucleoside triphosphate hydrolases"/>
    <property type="match status" value="1"/>
</dbReference>
<dbReference type="EMBL" id="NEVS01000004">
    <property type="protein sequence ID" value="OZI63096.1"/>
    <property type="molecule type" value="Genomic_DNA"/>
</dbReference>
<comment type="caution">
    <text evidence="1">The sequence shown here is derived from an EMBL/GenBank/DDBJ whole genome shotgun (WGS) entry which is preliminary data.</text>
</comment>
<gene>
    <name evidence="1" type="ORF">CAL28_28795</name>
</gene>
<dbReference type="OrthoDB" id="8626101at2"/>
<keyword evidence="2" id="KW-1185">Reference proteome</keyword>
<name>A0A261UMI6_9BORD</name>
<dbReference type="Proteomes" id="UP000215767">
    <property type="component" value="Unassembled WGS sequence"/>
</dbReference>
<dbReference type="Gene3D" id="3.40.50.300">
    <property type="entry name" value="P-loop containing nucleotide triphosphate hydrolases"/>
    <property type="match status" value="1"/>
</dbReference>